<proteinExistence type="predicted"/>
<dbReference type="InterPro" id="IPR016047">
    <property type="entry name" value="M23ase_b-sheet_dom"/>
</dbReference>
<name>A0ABM8FRV7_9MICO</name>
<dbReference type="InterPro" id="IPR011055">
    <property type="entry name" value="Dup_hybrid_motif"/>
</dbReference>
<dbReference type="EMBL" id="AP027728">
    <property type="protein sequence ID" value="BDZ38418.1"/>
    <property type="molecule type" value="Genomic_DNA"/>
</dbReference>
<gene>
    <name evidence="3" type="ORF">GCM10025863_10320</name>
</gene>
<evidence type="ECO:0000313" key="4">
    <source>
        <dbReference type="Proteomes" id="UP001321543"/>
    </source>
</evidence>
<organism evidence="3 4">
    <name type="scientific">Microbacterium suwonense</name>
    <dbReference type="NCBI Taxonomy" id="683047"/>
    <lineage>
        <taxon>Bacteria</taxon>
        <taxon>Bacillati</taxon>
        <taxon>Actinomycetota</taxon>
        <taxon>Actinomycetes</taxon>
        <taxon>Micrococcales</taxon>
        <taxon>Microbacteriaceae</taxon>
        <taxon>Microbacterium</taxon>
    </lineage>
</organism>
<dbReference type="PANTHER" id="PTHR21666:SF270">
    <property type="entry name" value="MUREIN HYDROLASE ACTIVATOR ENVC"/>
    <property type="match status" value="1"/>
</dbReference>
<dbReference type="PANTHER" id="PTHR21666">
    <property type="entry name" value="PEPTIDASE-RELATED"/>
    <property type="match status" value="1"/>
</dbReference>
<dbReference type="SUPFAM" id="SSF51261">
    <property type="entry name" value="Duplicated hybrid motif"/>
    <property type="match status" value="1"/>
</dbReference>
<dbReference type="Gene3D" id="2.70.70.10">
    <property type="entry name" value="Glucose Permease (Domain IIA)"/>
    <property type="match status" value="1"/>
</dbReference>
<sequence length="205" mass="21464">MQIGGRNRGARREHETSHAIASRRRPRLVTALCLLAIAPGLSGASAAATTPPRYDAAIIDRSADDVPGYPWRWPVHGRHDVVAPFRASAHDYAAGHRGMDIAVQSDAEVHSPAAGVVAFRGTVVDRPLITIDHGGGYVTTLEPVVSERDPGDVIAAGDVVGTAAAGGHAVRGTLHVGVRVEGRYVNPRGLFGAVPRAVLLPCCSQ</sequence>
<keyword evidence="4" id="KW-1185">Reference proteome</keyword>
<evidence type="ECO:0000313" key="3">
    <source>
        <dbReference type="EMBL" id="BDZ38418.1"/>
    </source>
</evidence>
<feature type="domain" description="M23ase beta-sheet core" evidence="2">
    <location>
        <begin position="95"/>
        <end position="187"/>
    </location>
</feature>
<protein>
    <recommendedName>
        <fullName evidence="2">M23ase beta-sheet core domain-containing protein</fullName>
    </recommendedName>
</protein>
<evidence type="ECO:0000259" key="2">
    <source>
        <dbReference type="Pfam" id="PF01551"/>
    </source>
</evidence>
<feature type="region of interest" description="Disordered" evidence="1">
    <location>
        <begin position="1"/>
        <end position="22"/>
    </location>
</feature>
<dbReference type="Proteomes" id="UP001321543">
    <property type="component" value="Chromosome"/>
</dbReference>
<reference evidence="4" key="1">
    <citation type="journal article" date="2019" name="Int. J. Syst. Evol. Microbiol.">
        <title>The Global Catalogue of Microorganisms (GCM) 10K type strain sequencing project: providing services to taxonomists for standard genome sequencing and annotation.</title>
        <authorList>
            <consortium name="The Broad Institute Genomics Platform"/>
            <consortium name="The Broad Institute Genome Sequencing Center for Infectious Disease"/>
            <person name="Wu L."/>
            <person name="Ma J."/>
        </authorList>
    </citation>
    <scope>NUCLEOTIDE SEQUENCE [LARGE SCALE GENOMIC DNA]</scope>
    <source>
        <strain evidence="4">NBRC 106310</strain>
    </source>
</reference>
<dbReference type="InterPro" id="IPR050570">
    <property type="entry name" value="Cell_wall_metabolism_enzyme"/>
</dbReference>
<dbReference type="CDD" id="cd12797">
    <property type="entry name" value="M23_peptidase"/>
    <property type="match status" value="1"/>
</dbReference>
<evidence type="ECO:0000256" key="1">
    <source>
        <dbReference type="SAM" id="MobiDB-lite"/>
    </source>
</evidence>
<accession>A0ABM8FRV7</accession>
<dbReference type="Pfam" id="PF01551">
    <property type="entry name" value="Peptidase_M23"/>
    <property type="match status" value="1"/>
</dbReference>